<sequence length="275" mass="31002">MYAVLLTLLFGTICCTVFSQKQCLIDCGNRLSASIGNGSYGPNSDRQASLTPIRSILRTIVQPVDTYAQLEHKCVHIRSYRFCLVRCADSLPRKILNLGLNPWLFICRRESIENLSIFLPCLTYHSAAMTDDCSDFLDLMSASVRDLLSVRLATPNSMRKICRSQDQFERCFVSTVARHCASATSFFQMLSQISRASLLEMWQLYLGSEQDDLPRECLRLRIKRYETRASFEDSKELSEPTSFRSVSSSSNGQTIFSVFNHLSLLAMGAAVLQAL</sequence>
<reference evidence="2" key="1">
    <citation type="submission" date="2014-01" db="EMBL/GenBank/DDBJ databases">
        <authorList>
            <person name="Aslett M."/>
        </authorList>
    </citation>
    <scope>NUCLEOTIDE SEQUENCE</scope>
</reference>
<dbReference type="Proteomes" id="UP000030665">
    <property type="component" value="Unassembled WGS sequence"/>
</dbReference>
<keyword evidence="1" id="KW-0732">Signal</keyword>
<reference evidence="2" key="2">
    <citation type="submission" date="2014-03" db="EMBL/GenBank/DDBJ databases">
        <title>The whipworm genome and dual-species transcriptomics of an intimate host-pathogen interaction.</title>
        <authorList>
            <person name="Foth B.J."/>
            <person name="Tsai I.J."/>
            <person name="Reid A.J."/>
            <person name="Bancroft A.J."/>
            <person name="Nichol S."/>
            <person name="Tracey A."/>
            <person name="Holroyd N."/>
            <person name="Cotton J.A."/>
            <person name="Stanley E.J."/>
            <person name="Zarowiecki M."/>
            <person name="Liu J.Z."/>
            <person name="Huckvale T."/>
            <person name="Cooper P.J."/>
            <person name="Grencis R.K."/>
            <person name="Berriman M."/>
        </authorList>
    </citation>
    <scope>NUCLEOTIDE SEQUENCE [LARGE SCALE GENOMIC DNA]</scope>
</reference>
<dbReference type="AlphaFoldDB" id="A0A077ZA36"/>
<feature type="signal peptide" evidence="1">
    <location>
        <begin position="1"/>
        <end position="19"/>
    </location>
</feature>
<feature type="chain" id="PRO_5001728552" evidence="1">
    <location>
        <begin position="20"/>
        <end position="275"/>
    </location>
</feature>
<evidence type="ECO:0000313" key="3">
    <source>
        <dbReference type="Proteomes" id="UP000030665"/>
    </source>
</evidence>
<keyword evidence="3" id="KW-1185">Reference proteome</keyword>
<dbReference type="OrthoDB" id="10285654at2759"/>
<accession>A0A077ZA36</accession>
<gene>
    <name evidence="2" type="ORF">TTRE_0000385301</name>
</gene>
<protein>
    <submittedName>
        <fullName evidence="2">Uncharacterized protein</fullName>
    </submittedName>
</protein>
<dbReference type="EMBL" id="HG805965">
    <property type="protein sequence ID" value="CDW55580.1"/>
    <property type="molecule type" value="Genomic_DNA"/>
</dbReference>
<proteinExistence type="predicted"/>
<evidence type="ECO:0000256" key="1">
    <source>
        <dbReference type="SAM" id="SignalP"/>
    </source>
</evidence>
<name>A0A077ZA36_TRITR</name>
<organism evidence="2 3">
    <name type="scientific">Trichuris trichiura</name>
    <name type="common">Whipworm</name>
    <name type="synonym">Trichocephalus trichiurus</name>
    <dbReference type="NCBI Taxonomy" id="36087"/>
    <lineage>
        <taxon>Eukaryota</taxon>
        <taxon>Metazoa</taxon>
        <taxon>Ecdysozoa</taxon>
        <taxon>Nematoda</taxon>
        <taxon>Enoplea</taxon>
        <taxon>Dorylaimia</taxon>
        <taxon>Trichinellida</taxon>
        <taxon>Trichuridae</taxon>
        <taxon>Trichuris</taxon>
    </lineage>
</organism>
<evidence type="ECO:0000313" key="2">
    <source>
        <dbReference type="EMBL" id="CDW55580.1"/>
    </source>
</evidence>